<comment type="caution">
    <text evidence="2">The sequence shown here is derived from an EMBL/GenBank/DDBJ whole genome shotgun (WGS) entry which is preliminary data.</text>
</comment>
<dbReference type="eggNOG" id="arCOG01723">
    <property type="taxonomic scope" value="Archaea"/>
</dbReference>
<dbReference type="RefSeq" id="WP_007692934.1">
    <property type="nucleotide sequence ID" value="NZ_AJRK01000372.1"/>
</dbReference>
<protein>
    <submittedName>
        <fullName evidence="2">Adenylate cyclase</fullName>
    </submittedName>
</protein>
<sequence>MYEVELKVRTAHDPVRERLTSLDADPLGTVRQVDTYYDAPDRSFAETDEALRVRTESSDDGEHTRVTYKGPLVEEASKTRIEHETGVGDREAMAGVFDGLGFSPAATVEKDRDRFSCGEYTVALDTIRGLGEFVEVEREVADESAVADARDGARDLLTDLDCDPDTQIRTSYLGLLLDADADSPPAEDN</sequence>
<feature type="domain" description="CYTH" evidence="1">
    <location>
        <begin position="1"/>
        <end position="178"/>
    </location>
</feature>
<dbReference type="AlphaFoldDB" id="M0LZK5"/>
<dbReference type="PATRIC" id="fig|1132509.6.peg.1952"/>
<dbReference type="PROSITE" id="PS51707">
    <property type="entry name" value="CYTH"/>
    <property type="match status" value="1"/>
</dbReference>
<dbReference type="CDD" id="cd07890">
    <property type="entry name" value="CYTH-like_AC_IV-like"/>
    <property type="match status" value="1"/>
</dbReference>
<evidence type="ECO:0000313" key="3">
    <source>
        <dbReference type="Proteomes" id="UP000011566"/>
    </source>
</evidence>
<dbReference type="SMART" id="SM01118">
    <property type="entry name" value="CYTH"/>
    <property type="match status" value="1"/>
</dbReference>
<accession>M0LZK5</accession>
<keyword evidence="3" id="KW-1185">Reference proteome</keyword>
<dbReference type="InterPro" id="IPR023577">
    <property type="entry name" value="CYTH_domain"/>
</dbReference>
<dbReference type="PANTHER" id="PTHR21028:SF2">
    <property type="entry name" value="CYTH DOMAIN-CONTAINING PROTEIN"/>
    <property type="match status" value="1"/>
</dbReference>
<dbReference type="InterPro" id="IPR033469">
    <property type="entry name" value="CYTH-like_dom_sf"/>
</dbReference>
<dbReference type="OrthoDB" id="46040at2157"/>
<evidence type="ECO:0000313" key="2">
    <source>
        <dbReference type="EMBL" id="EMA38876.1"/>
    </source>
</evidence>
<organism evidence="2 3">
    <name type="scientific">Halococcus hamelinensis 100A6</name>
    <dbReference type="NCBI Taxonomy" id="1132509"/>
    <lineage>
        <taxon>Archaea</taxon>
        <taxon>Methanobacteriati</taxon>
        <taxon>Methanobacteriota</taxon>
        <taxon>Stenosarchaea group</taxon>
        <taxon>Halobacteria</taxon>
        <taxon>Halobacteriales</taxon>
        <taxon>Halococcaceae</taxon>
        <taxon>Halococcus</taxon>
    </lineage>
</organism>
<dbReference type="Proteomes" id="UP000011566">
    <property type="component" value="Unassembled WGS sequence"/>
</dbReference>
<dbReference type="PANTHER" id="PTHR21028">
    <property type="entry name" value="SI:CH211-156B7.4"/>
    <property type="match status" value="1"/>
</dbReference>
<name>M0LZK5_9EURY</name>
<reference evidence="2 3" key="1">
    <citation type="journal article" date="2014" name="PLoS Genet.">
        <title>Phylogenetically driven sequencing of extremely halophilic archaea reveals strategies for static and dynamic osmo-response.</title>
        <authorList>
            <person name="Becker E.A."/>
            <person name="Seitzer P.M."/>
            <person name="Tritt A."/>
            <person name="Larsen D."/>
            <person name="Krusor M."/>
            <person name="Yao A.I."/>
            <person name="Wu D."/>
            <person name="Madern D."/>
            <person name="Eisen J.A."/>
            <person name="Darling A.E."/>
            <person name="Facciotti M.T."/>
        </authorList>
    </citation>
    <scope>NUCLEOTIDE SEQUENCE [LARGE SCALE GENOMIC DNA]</scope>
    <source>
        <strain evidence="2 3">100A6</strain>
    </source>
</reference>
<evidence type="ECO:0000259" key="1">
    <source>
        <dbReference type="PROSITE" id="PS51707"/>
    </source>
</evidence>
<dbReference type="SUPFAM" id="SSF55154">
    <property type="entry name" value="CYTH-like phosphatases"/>
    <property type="match status" value="1"/>
</dbReference>
<gene>
    <name evidence="2" type="ORF">C447_08638</name>
</gene>
<dbReference type="InterPro" id="IPR008173">
    <property type="entry name" value="Adenylyl_cyclase_CyaB"/>
</dbReference>
<dbReference type="Pfam" id="PF01928">
    <property type="entry name" value="CYTH"/>
    <property type="match status" value="1"/>
</dbReference>
<dbReference type="NCBIfam" id="TIGR00318">
    <property type="entry name" value="cyaB"/>
    <property type="match status" value="1"/>
</dbReference>
<dbReference type="EMBL" id="AOMB01000023">
    <property type="protein sequence ID" value="EMA38876.1"/>
    <property type="molecule type" value="Genomic_DNA"/>
</dbReference>
<proteinExistence type="predicted"/>
<dbReference type="Gene3D" id="2.40.320.10">
    <property type="entry name" value="Hypothetical Protein Pfu-838710-001"/>
    <property type="match status" value="1"/>
</dbReference>